<dbReference type="SUPFAM" id="SSF54791">
    <property type="entry name" value="Eukaryotic type KH-domain (KH-domain type I)"/>
    <property type="match status" value="1"/>
</dbReference>
<dbReference type="EMBL" id="AJVK01029729">
    <property type="status" value="NOT_ANNOTATED_CDS"/>
    <property type="molecule type" value="Genomic_DNA"/>
</dbReference>
<dbReference type="PROSITE" id="PS51155">
    <property type="entry name" value="CHIT_BIND_RR_2"/>
    <property type="match status" value="1"/>
</dbReference>
<organism evidence="5 6">
    <name type="scientific">Phlebotomus papatasi</name>
    <name type="common">Sandfly</name>
    <dbReference type="NCBI Taxonomy" id="29031"/>
    <lineage>
        <taxon>Eukaryota</taxon>
        <taxon>Metazoa</taxon>
        <taxon>Ecdysozoa</taxon>
        <taxon>Arthropoda</taxon>
        <taxon>Hexapoda</taxon>
        <taxon>Insecta</taxon>
        <taxon>Pterygota</taxon>
        <taxon>Neoptera</taxon>
        <taxon>Endopterygota</taxon>
        <taxon>Diptera</taxon>
        <taxon>Nematocera</taxon>
        <taxon>Psychodoidea</taxon>
        <taxon>Psychodidae</taxon>
        <taxon>Phlebotomus</taxon>
        <taxon>Phlebotomus</taxon>
    </lineage>
</organism>
<dbReference type="SMART" id="SM00322">
    <property type="entry name" value="KH"/>
    <property type="match status" value="1"/>
</dbReference>
<protein>
    <recommendedName>
        <fullName evidence="4">K Homology domain-containing protein</fullName>
    </recommendedName>
</protein>
<proteinExistence type="predicted"/>
<dbReference type="InterPro" id="IPR000618">
    <property type="entry name" value="Insect_cuticle"/>
</dbReference>
<dbReference type="EnsemblMetazoa" id="PPAI005059-RA">
    <property type="protein sequence ID" value="PPAI005059-PA"/>
    <property type="gene ID" value="PPAI005059"/>
</dbReference>
<dbReference type="Pfam" id="PF00013">
    <property type="entry name" value="KH_1"/>
    <property type="match status" value="1"/>
</dbReference>
<dbReference type="PROSITE" id="PS50084">
    <property type="entry name" value="KH_TYPE_1"/>
    <property type="match status" value="1"/>
</dbReference>
<reference evidence="5" key="1">
    <citation type="submission" date="2022-08" db="UniProtKB">
        <authorList>
            <consortium name="EnsemblMetazoa"/>
        </authorList>
    </citation>
    <scope>IDENTIFICATION</scope>
    <source>
        <strain evidence="5">Israel</strain>
    </source>
</reference>
<dbReference type="EMBL" id="AJVK01029730">
    <property type="status" value="NOT_ANNOTATED_CDS"/>
    <property type="molecule type" value="Genomic_DNA"/>
</dbReference>
<dbReference type="Pfam" id="PF00379">
    <property type="entry name" value="Chitin_bind_4"/>
    <property type="match status" value="1"/>
</dbReference>
<dbReference type="PANTHER" id="PTHR10380">
    <property type="entry name" value="CUTICLE PROTEIN"/>
    <property type="match status" value="1"/>
</dbReference>
<keyword evidence="2" id="KW-0694">RNA-binding</keyword>
<evidence type="ECO:0000256" key="3">
    <source>
        <dbReference type="PROSITE-ProRule" id="PRU00497"/>
    </source>
</evidence>
<dbReference type="AlphaFoldDB" id="A0A1B0GNS5"/>
<evidence type="ECO:0000259" key="4">
    <source>
        <dbReference type="SMART" id="SM00322"/>
    </source>
</evidence>
<dbReference type="Proteomes" id="UP000092462">
    <property type="component" value="Unassembled WGS sequence"/>
</dbReference>
<dbReference type="InterPro" id="IPR004088">
    <property type="entry name" value="KH_dom_type_1"/>
</dbReference>
<dbReference type="GO" id="GO:0062129">
    <property type="term" value="C:chitin-based extracellular matrix"/>
    <property type="evidence" value="ECO:0007669"/>
    <property type="project" value="TreeGrafter"/>
</dbReference>
<dbReference type="InterPro" id="IPR036612">
    <property type="entry name" value="KH_dom_type_1_sf"/>
</dbReference>
<dbReference type="GO" id="GO:0008010">
    <property type="term" value="F:structural constituent of chitin-based larval cuticle"/>
    <property type="evidence" value="ECO:0007669"/>
    <property type="project" value="TreeGrafter"/>
</dbReference>
<evidence type="ECO:0000256" key="2">
    <source>
        <dbReference type="PROSITE-ProRule" id="PRU00117"/>
    </source>
</evidence>
<accession>A0A1B0GNS5</accession>
<dbReference type="VEuPathDB" id="VectorBase:PPAI005059"/>
<feature type="domain" description="K Homology" evidence="4">
    <location>
        <begin position="2"/>
        <end position="59"/>
    </location>
</feature>
<evidence type="ECO:0000256" key="1">
    <source>
        <dbReference type="ARBA" id="ARBA00022460"/>
    </source>
</evidence>
<dbReference type="InterPro" id="IPR004087">
    <property type="entry name" value="KH_dom"/>
</dbReference>
<evidence type="ECO:0000313" key="6">
    <source>
        <dbReference type="Proteomes" id="UP000092462"/>
    </source>
</evidence>
<sequence length="291" mass="32145">MAGAIIGKGGGRIRRIRTESNAFITIDEPLRGSNDRIITITGTPKQIQTAQYLLQQRVSSLQKHVSRIAQWVSVTGKKYLTQGEVTNSLNGSRGQYIRHSLRLIWPFELDSASVTMKVIGFLVILGTLAAAVPVPDGLEPKIPVLERTEVRDEHGQYALSYLTANGIATAEQGALKQSNEGHVLVRQGSWAYLGPDNVKYVVNYVADENGYRATDISQCLPIANVHVVEGNFLPGELLDAHQRFRQSGIFLLVRIAEIVHTDDLVGGIQEFQNRMRSNISCSSSHKNCLFH</sequence>
<dbReference type="PANTHER" id="PTHR10380:SF173">
    <property type="entry name" value="CUTICULAR PROTEIN 47EF, ISOFORM C-RELATED"/>
    <property type="match status" value="1"/>
</dbReference>
<dbReference type="InterPro" id="IPR050468">
    <property type="entry name" value="Cuticle_Struct_Prot"/>
</dbReference>
<dbReference type="Gene3D" id="3.30.1370.10">
    <property type="entry name" value="K Homology domain, type 1"/>
    <property type="match status" value="1"/>
</dbReference>
<dbReference type="VEuPathDB" id="VectorBase:PPAPM1_003143"/>
<evidence type="ECO:0000313" key="5">
    <source>
        <dbReference type="EnsemblMetazoa" id="PPAI005059-PA"/>
    </source>
</evidence>
<keyword evidence="1 3" id="KW-0193">Cuticle</keyword>
<dbReference type="GO" id="GO:0003723">
    <property type="term" value="F:RNA binding"/>
    <property type="evidence" value="ECO:0007669"/>
    <property type="project" value="UniProtKB-UniRule"/>
</dbReference>
<dbReference type="VEuPathDB" id="VectorBase:PPAPM1_006402"/>
<keyword evidence="6" id="KW-1185">Reference proteome</keyword>
<name>A0A1B0GNS5_PHLPP</name>
<dbReference type="GO" id="GO:0010468">
    <property type="term" value="P:regulation of gene expression"/>
    <property type="evidence" value="ECO:0007669"/>
    <property type="project" value="UniProtKB-ARBA"/>
</dbReference>